<organism evidence="1 2">
    <name type="scientific">Sinimarinibacterium flocculans</name>
    <dbReference type="NCBI Taxonomy" id="985250"/>
    <lineage>
        <taxon>Bacteria</taxon>
        <taxon>Pseudomonadati</taxon>
        <taxon>Pseudomonadota</taxon>
        <taxon>Gammaproteobacteria</taxon>
        <taxon>Nevskiales</taxon>
        <taxon>Nevskiaceae</taxon>
        <taxon>Sinimarinibacterium</taxon>
    </lineage>
</organism>
<protein>
    <submittedName>
        <fullName evidence="1">Uncharacterized protein</fullName>
    </submittedName>
</protein>
<name>A0A318E2L4_9GAMM</name>
<dbReference type="OrthoDB" id="7062648at2"/>
<proteinExistence type="predicted"/>
<evidence type="ECO:0000313" key="1">
    <source>
        <dbReference type="EMBL" id="PXV64972.1"/>
    </source>
</evidence>
<dbReference type="Proteomes" id="UP000248330">
    <property type="component" value="Unassembled WGS sequence"/>
</dbReference>
<dbReference type="RefSeq" id="WP_146216645.1">
    <property type="nucleotide sequence ID" value="NZ_CAWNXA010000011.1"/>
</dbReference>
<sequence length="119" mass="13234">MNVTTCLPAMGSHAQLAQGVETHETLLASVLLSRPHGGARLRGLLLSETESGEFLLRLCEGADDAWMIWIDQRRARSQFGRAYAEALTSSWLDRMEADGWRVTWQARREGLPSRLPVAA</sequence>
<comment type="caution">
    <text evidence="1">The sequence shown here is derived from an EMBL/GenBank/DDBJ whole genome shotgun (WGS) entry which is preliminary data.</text>
</comment>
<evidence type="ECO:0000313" key="2">
    <source>
        <dbReference type="Proteomes" id="UP000248330"/>
    </source>
</evidence>
<gene>
    <name evidence="1" type="ORF">C8D93_111144</name>
</gene>
<keyword evidence="2" id="KW-1185">Reference proteome</keyword>
<dbReference type="AlphaFoldDB" id="A0A318E2L4"/>
<accession>A0A318E2L4</accession>
<dbReference type="EMBL" id="QICN01000011">
    <property type="protein sequence ID" value="PXV64972.1"/>
    <property type="molecule type" value="Genomic_DNA"/>
</dbReference>
<reference evidence="1 2" key="1">
    <citation type="submission" date="2018-04" db="EMBL/GenBank/DDBJ databases">
        <title>Genomic Encyclopedia of Type Strains, Phase IV (KMG-IV): sequencing the most valuable type-strain genomes for metagenomic binning, comparative biology and taxonomic classification.</title>
        <authorList>
            <person name="Goeker M."/>
        </authorList>
    </citation>
    <scope>NUCLEOTIDE SEQUENCE [LARGE SCALE GENOMIC DNA]</scope>
    <source>
        <strain evidence="1 2">DSM 104150</strain>
    </source>
</reference>